<feature type="domain" description="5'-Nucleotidase C-terminal" evidence="13">
    <location>
        <begin position="434"/>
        <end position="559"/>
    </location>
</feature>
<evidence type="ECO:0000313" key="15">
    <source>
        <dbReference type="Proteomes" id="UP001281305"/>
    </source>
</evidence>
<dbReference type="RefSeq" id="WP_317055915.1">
    <property type="nucleotide sequence ID" value="NZ_CP146606.1"/>
</dbReference>
<evidence type="ECO:0000256" key="7">
    <source>
        <dbReference type="ARBA" id="ARBA00022729"/>
    </source>
</evidence>
<comment type="cofactor">
    <cofactor evidence="3">
        <name>a divalent metal cation</name>
        <dbReference type="ChEBI" id="CHEBI:60240"/>
    </cofactor>
</comment>
<dbReference type="PANTHER" id="PTHR11575:SF6">
    <property type="entry name" value="2',3'-CYCLIC-NUCLEOTIDE 2'-PHOSPHODIESTERASE_3'-NUCLEOTIDASE"/>
    <property type="match status" value="1"/>
</dbReference>
<evidence type="ECO:0000256" key="2">
    <source>
        <dbReference type="ARBA" id="ARBA00001730"/>
    </source>
</evidence>
<comment type="catalytic activity">
    <reaction evidence="2">
        <text>a nucleoside 2',3'-cyclic phosphate + H2O = a nucleoside 3'-phosphate + H(+)</text>
        <dbReference type="Rhea" id="RHEA:19621"/>
        <dbReference type="ChEBI" id="CHEBI:15377"/>
        <dbReference type="ChEBI" id="CHEBI:15378"/>
        <dbReference type="ChEBI" id="CHEBI:66949"/>
        <dbReference type="ChEBI" id="CHEBI:66954"/>
        <dbReference type="EC" id="3.1.4.16"/>
    </reaction>
</comment>
<dbReference type="Proteomes" id="UP001281305">
    <property type="component" value="Chromosome"/>
</dbReference>
<dbReference type="PRINTS" id="PR01607">
    <property type="entry name" value="APYRASEFAMLY"/>
</dbReference>
<keyword evidence="6" id="KW-0479">Metal-binding</keyword>
<comment type="catalytic activity">
    <reaction evidence="1">
        <text>a ribonucleoside 3'-phosphate + H2O = a ribonucleoside + phosphate</text>
        <dbReference type="Rhea" id="RHEA:10144"/>
        <dbReference type="ChEBI" id="CHEBI:13197"/>
        <dbReference type="ChEBI" id="CHEBI:15377"/>
        <dbReference type="ChEBI" id="CHEBI:18254"/>
        <dbReference type="ChEBI" id="CHEBI:43474"/>
        <dbReference type="EC" id="3.1.3.6"/>
    </reaction>
</comment>
<keyword evidence="7" id="KW-0732">Signal</keyword>
<keyword evidence="8 11" id="KW-0547">Nucleotide-binding</keyword>
<evidence type="ECO:0000256" key="1">
    <source>
        <dbReference type="ARBA" id="ARBA00000527"/>
    </source>
</evidence>
<dbReference type="InterPro" id="IPR008334">
    <property type="entry name" value="5'-Nucleotdase_C"/>
</dbReference>
<dbReference type="Pfam" id="PF00149">
    <property type="entry name" value="Metallophos"/>
    <property type="match status" value="1"/>
</dbReference>
<feature type="domain" description="Calcineurin-like phosphoesterase" evidence="12">
    <location>
        <begin position="40"/>
        <end position="280"/>
    </location>
</feature>
<dbReference type="Pfam" id="PF02872">
    <property type="entry name" value="5_nucleotid_C"/>
    <property type="match status" value="1"/>
</dbReference>
<dbReference type="InterPro" id="IPR006179">
    <property type="entry name" value="5_nucleotidase/apyrase"/>
</dbReference>
<organism evidence="14 15">
    <name type="scientific">Roseovarius rhodophyticola</name>
    <dbReference type="NCBI Taxonomy" id="3080827"/>
    <lineage>
        <taxon>Bacteria</taxon>
        <taxon>Pseudomonadati</taxon>
        <taxon>Pseudomonadota</taxon>
        <taxon>Alphaproteobacteria</taxon>
        <taxon>Rhodobacterales</taxon>
        <taxon>Roseobacteraceae</taxon>
        <taxon>Roseovarius</taxon>
    </lineage>
</organism>
<dbReference type="Gene3D" id="3.90.780.10">
    <property type="entry name" value="5'-Nucleotidase, C-terminal domain"/>
    <property type="match status" value="1"/>
</dbReference>
<dbReference type="PROSITE" id="PS00786">
    <property type="entry name" value="5_NUCLEOTIDASE_2"/>
    <property type="match status" value="1"/>
</dbReference>
<dbReference type="InterPro" id="IPR006146">
    <property type="entry name" value="5'-Nucleotdase_CS"/>
</dbReference>
<dbReference type="CDD" id="cd07410">
    <property type="entry name" value="MPP_CpdB_N"/>
    <property type="match status" value="1"/>
</dbReference>
<dbReference type="PANTHER" id="PTHR11575">
    <property type="entry name" value="5'-NUCLEOTIDASE-RELATED"/>
    <property type="match status" value="1"/>
</dbReference>
<evidence type="ECO:0000313" key="14">
    <source>
        <dbReference type="EMBL" id="WYK19225.1"/>
    </source>
</evidence>
<comment type="similarity">
    <text evidence="5 11">Belongs to the 5'-nucleotidase family.</text>
</comment>
<dbReference type="InterPro" id="IPR004843">
    <property type="entry name" value="Calcineurin-like_PHP"/>
</dbReference>
<dbReference type="InterPro" id="IPR036907">
    <property type="entry name" value="5'-Nucleotdase_C_sf"/>
</dbReference>
<evidence type="ECO:0000256" key="5">
    <source>
        <dbReference type="ARBA" id="ARBA00006654"/>
    </source>
</evidence>
<dbReference type="InterPro" id="IPR029052">
    <property type="entry name" value="Metallo-depent_PP-like"/>
</dbReference>
<reference evidence="14 15" key="1">
    <citation type="submission" date="2024-02" db="EMBL/GenBank/DDBJ databases">
        <title>Roseovarius strain W115 nov., isolated from a marine algae.</title>
        <authorList>
            <person name="Lee M.W."/>
            <person name="Lee J.K."/>
            <person name="Kim J.M."/>
            <person name="Choi D.G."/>
            <person name="Baek J.H."/>
            <person name="Bayburt H."/>
            <person name="Jung J.J."/>
            <person name="Han D.M."/>
            <person name="Jeon C.O."/>
        </authorList>
    </citation>
    <scope>NUCLEOTIDE SEQUENCE [LARGE SCALE GENOMIC DNA]</scope>
    <source>
        <strain evidence="14 15">W115</strain>
    </source>
</reference>
<dbReference type="SUPFAM" id="SSF55816">
    <property type="entry name" value="5'-nucleotidase (syn. UDP-sugar hydrolase), C-terminal domain"/>
    <property type="match status" value="1"/>
</dbReference>
<keyword evidence="10" id="KW-0511">Multifunctional enzyme</keyword>
<name>A0ABZ2TL94_9RHOB</name>
<dbReference type="EMBL" id="CP146606">
    <property type="protein sequence ID" value="WYK19225.1"/>
    <property type="molecule type" value="Genomic_DNA"/>
</dbReference>
<gene>
    <name evidence="14" type="ORF">RZS32_004920</name>
</gene>
<dbReference type="SUPFAM" id="SSF56300">
    <property type="entry name" value="Metallo-dependent phosphatases"/>
    <property type="match status" value="1"/>
</dbReference>
<evidence type="ECO:0000256" key="9">
    <source>
        <dbReference type="ARBA" id="ARBA00022801"/>
    </source>
</evidence>
<evidence type="ECO:0000256" key="8">
    <source>
        <dbReference type="ARBA" id="ARBA00022741"/>
    </source>
</evidence>
<keyword evidence="15" id="KW-1185">Reference proteome</keyword>
<evidence type="ECO:0000256" key="10">
    <source>
        <dbReference type="ARBA" id="ARBA00023268"/>
    </source>
</evidence>
<accession>A0ABZ2TL94</accession>
<evidence type="ECO:0000259" key="12">
    <source>
        <dbReference type="Pfam" id="PF00149"/>
    </source>
</evidence>
<evidence type="ECO:0000256" key="6">
    <source>
        <dbReference type="ARBA" id="ARBA00022723"/>
    </source>
</evidence>
<comment type="subcellular location">
    <subcellularLocation>
        <location evidence="4">Cell envelope</location>
    </subcellularLocation>
</comment>
<protein>
    <submittedName>
        <fullName evidence="14">Bifunctional 2',3'-cyclic-nucleotide 2'-phosphodiesterase/3'-nucleotidase</fullName>
    </submittedName>
</protein>
<dbReference type="InterPro" id="IPR041827">
    <property type="entry name" value="CpdB_N"/>
</dbReference>
<keyword evidence="9 11" id="KW-0378">Hydrolase</keyword>
<evidence type="ECO:0000256" key="4">
    <source>
        <dbReference type="ARBA" id="ARBA00004196"/>
    </source>
</evidence>
<evidence type="ECO:0000256" key="3">
    <source>
        <dbReference type="ARBA" id="ARBA00001968"/>
    </source>
</evidence>
<dbReference type="Gene3D" id="3.60.21.10">
    <property type="match status" value="1"/>
</dbReference>
<sequence>MKRTNTLAYSDTVTWPWRCDTSGRVCVGAVQEPDQHIWVRILGTTDLHGHILSYDYAKDAPVEDFGFARVVTQIHKARAEAQNTLLFDNGDFLQGSALTDIGARPENGWTKSNPVINAMNHVTYDAATLGNHEFNFGLDWLTRTLKGANFPLVCANAVHVRHPSNPEKDQHLLPPFILLNREVHDNSGHPHKLKIGVIGLVPPQILLWDQDHLAGRLEVRDMVETLKVYVPLLRSKGAQIVVVLAHTGIGEGVTEPDQENVGLALAHVPGVDAILTGHTHNIFPDPADSPHHPAISVENGALADVPSIMAGFRGSHLGVIDLKLAPQKDGWRITDHFAEVRPVDRAGIEPDKTVSRLVDEAHQVTLAYTSKVISRTCKPIHSYLSQFRPDLGQYLIMACKRDALADALADTPFAGVPILSVSAPYKTGGAGGPGYYTDIAAGDIFVRDIADIYPFPNTLVGIRVQGAQIVAWLERAVSCFQQVVPGKMRQHLWNPDFAGHTFDTICGLTYNINLTQPARYNESGAITNPKACRIGDLRHQGRPVSEDDDFILALKSFRAFSSGMVAYSDQDRLVYTGQTLIRDLLMQYIKKNGCDFANRETPSWAFLPVENASVCLETGPGVTKHHNDMESLSARALDQTERGFLRLEIPLE</sequence>
<dbReference type="NCBIfam" id="NF006938">
    <property type="entry name" value="PRK09420.1"/>
    <property type="match status" value="1"/>
</dbReference>
<evidence type="ECO:0000259" key="13">
    <source>
        <dbReference type="Pfam" id="PF02872"/>
    </source>
</evidence>
<evidence type="ECO:0000256" key="11">
    <source>
        <dbReference type="RuleBase" id="RU362119"/>
    </source>
</evidence>
<proteinExistence type="inferred from homology"/>